<organism evidence="4">
    <name type="scientific">marine metagenome</name>
    <dbReference type="NCBI Taxonomy" id="408172"/>
    <lineage>
        <taxon>unclassified sequences</taxon>
        <taxon>metagenomes</taxon>
        <taxon>ecological metagenomes</taxon>
    </lineage>
</organism>
<dbReference type="Gene3D" id="3.30.450.40">
    <property type="match status" value="1"/>
</dbReference>
<dbReference type="Pfam" id="PF01590">
    <property type="entry name" value="GAF"/>
    <property type="match status" value="1"/>
</dbReference>
<dbReference type="EMBL" id="UINC01146793">
    <property type="protein sequence ID" value="SVD37732.1"/>
    <property type="molecule type" value="Genomic_DNA"/>
</dbReference>
<evidence type="ECO:0000259" key="3">
    <source>
        <dbReference type="Pfam" id="PF01590"/>
    </source>
</evidence>
<sequence>MLTEALLFACGVLVGAALIWPLLSKAKRENVELDEEKQLIEQEKKSVDNFMHNLVTAIGEGVERGELFRRIAHTAVQSTGAMSACVYERVEHGKLRGAAVEGLFPPQRRQIRLDDESTSTRARFLEKILRSEILESGEGVVGEVARTGKPVIIQDAVNDPRVPRHADPALAVRSIIFSPMQFNDQLIGVLVVVNPA</sequence>
<feature type="transmembrane region" description="Helical" evidence="2">
    <location>
        <begin position="6"/>
        <end position="23"/>
    </location>
</feature>
<name>A0A382UU13_9ZZZZ</name>
<dbReference type="InterPro" id="IPR029016">
    <property type="entry name" value="GAF-like_dom_sf"/>
</dbReference>
<dbReference type="InterPro" id="IPR003018">
    <property type="entry name" value="GAF"/>
</dbReference>
<dbReference type="SUPFAM" id="SSF55781">
    <property type="entry name" value="GAF domain-like"/>
    <property type="match status" value="1"/>
</dbReference>
<evidence type="ECO:0000256" key="2">
    <source>
        <dbReference type="SAM" id="Phobius"/>
    </source>
</evidence>
<gene>
    <name evidence="4" type="ORF">METZ01_LOCUS390586</name>
</gene>
<evidence type="ECO:0000256" key="1">
    <source>
        <dbReference type="SAM" id="Coils"/>
    </source>
</evidence>
<dbReference type="AlphaFoldDB" id="A0A382UU13"/>
<keyword evidence="2" id="KW-1133">Transmembrane helix</keyword>
<evidence type="ECO:0000313" key="4">
    <source>
        <dbReference type="EMBL" id="SVD37732.1"/>
    </source>
</evidence>
<reference evidence="4" key="1">
    <citation type="submission" date="2018-05" db="EMBL/GenBank/DDBJ databases">
        <authorList>
            <person name="Lanie J.A."/>
            <person name="Ng W.-L."/>
            <person name="Kazmierczak K.M."/>
            <person name="Andrzejewski T.M."/>
            <person name="Davidsen T.M."/>
            <person name="Wayne K.J."/>
            <person name="Tettelin H."/>
            <person name="Glass J.I."/>
            <person name="Rusch D."/>
            <person name="Podicherti R."/>
            <person name="Tsui H.-C.T."/>
            <person name="Winkler M.E."/>
        </authorList>
    </citation>
    <scope>NUCLEOTIDE SEQUENCE</scope>
</reference>
<feature type="non-terminal residue" evidence="4">
    <location>
        <position position="196"/>
    </location>
</feature>
<feature type="domain" description="GAF" evidence="3">
    <location>
        <begin position="65"/>
        <end position="195"/>
    </location>
</feature>
<accession>A0A382UU13</accession>
<proteinExistence type="predicted"/>
<protein>
    <recommendedName>
        <fullName evidence="3">GAF domain-containing protein</fullName>
    </recommendedName>
</protein>
<keyword evidence="1" id="KW-0175">Coiled coil</keyword>
<keyword evidence="2" id="KW-0812">Transmembrane</keyword>
<feature type="coiled-coil region" evidence="1">
    <location>
        <begin position="23"/>
        <end position="53"/>
    </location>
</feature>
<keyword evidence="2" id="KW-0472">Membrane</keyword>